<keyword evidence="1" id="KW-0479">Metal-binding</keyword>
<dbReference type="Gene3D" id="3.30.40.10">
    <property type="entry name" value="Zinc/RING finger domain, C3HC4 (zinc finger)"/>
    <property type="match status" value="1"/>
</dbReference>
<keyword evidence="8" id="KW-1185">Reference proteome</keyword>
<dbReference type="PROSITE" id="PS50089">
    <property type="entry name" value="ZF_RING_2"/>
    <property type="match status" value="1"/>
</dbReference>
<evidence type="ECO:0000256" key="1">
    <source>
        <dbReference type="ARBA" id="ARBA00022723"/>
    </source>
</evidence>
<feature type="domain" description="RING-type" evidence="6">
    <location>
        <begin position="65"/>
        <end position="97"/>
    </location>
</feature>
<comment type="caution">
    <text evidence="7">The sequence shown here is derived from an EMBL/GenBank/DDBJ whole genome shotgun (WGS) entry which is preliminary data.</text>
</comment>
<dbReference type="GO" id="GO:0061630">
    <property type="term" value="F:ubiquitin protein ligase activity"/>
    <property type="evidence" value="ECO:0007669"/>
    <property type="project" value="TreeGrafter"/>
</dbReference>
<sequence length="192" mass="20206">MEEEEQKETKDASKADKNKTTDASASFVQNTEATNSFTSISTSPPSPSSSASKRASPANEVPKYPRIVTLPCSHVFHAECLIPWFTRPRQTTCPTCRFNIDPDDLTRGIGTRRRAAAPAAAGGRGGSDVALSEDTIPPFTVMDEIGTINPVTGPPIPLDGVPFVGSVNGGGDGNSTFVPFQPGIISAGNRES</sequence>
<dbReference type="InterPro" id="IPR050731">
    <property type="entry name" value="HRD1_E3_ubiq-ligases"/>
</dbReference>
<feature type="compositionally biased region" description="Basic and acidic residues" evidence="5">
    <location>
        <begin position="7"/>
        <end position="20"/>
    </location>
</feature>
<evidence type="ECO:0000256" key="5">
    <source>
        <dbReference type="SAM" id="MobiDB-lite"/>
    </source>
</evidence>
<dbReference type="GO" id="GO:0008270">
    <property type="term" value="F:zinc ion binding"/>
    <property type="evidence" value="ECO:0007669"/>
    <property type="project" value="UniProtKB-KW"/>
</dbReference>
<dbReference type="EMBL" id="JAOTPV010000023">
    <property type="protein sequence ID" value="KAJ4471169.1"/>
    <property type="molecule type" value="Genomic_DNA"/>
</dbReference>
<name>A0A9W8ZZU0_9AGAR</name>
<dbReference type="InterPro" id="IPR013083">
    <property type="entry name" value="Znf_RING/FYVE/PHD"/>
</dbReference>
<dbReference type="GO" id="GO:0043161">
    <property type="term" value="P:proteasome-mediated ubiquitin-dependent protein catabolic process"/>
    <property type="evidence" value="ECO:0007669"/>
    <property type="project" value="TreeGrafter"/>
</dbReference>
<feature type="compositionally biased region" description="Polar residues" evidence="5">
    <location>
        <begin position="21"/>
        <end position="33"/>
    </location>
</feature>
<proteinExistence type="predicted"/>
<evidence type="ECO:0000256" key="3">
    <source>
        <dbReference type="ARBA" id="ARBA00022833"/>
    </source>
</evidence>
<feature type="region of interest" description="Disordered" evidence="5">
    <location>
        <begin position="1"/>
        <end position="59"/>
    </location>
</feature>
<protein>
    <recommendedName>
        <fullName evidence="6">RING-type domain-containing protein</fullName>
    </recommendedName>
</protein>
<dbReference type="GO" id="GO:0012505">
    <property type="term" value="C:endomembrane system"/>
    <property type="evidence" value="ECO:0007669"/>
    <property type="project" value="TreeGrafter"/>
</dbReference>
<dbReference type="AlphaFoldDB" id="A0A9W8ZZU0"/>
<evidence type="ECO:0000313" key="7">
    <source>
        <dbReference type="EMBL" id="KAJ4471169.1"/>
    </source>
</evidence>
<organism evidence="7 8">
    <name type="scientific">Lentinula aciculospora</name>
    <dbReference type="NCBI Taxonomy" id="153920"/>
    <lineage>
        <taxon>Eukaryota</taxon>
        <taxon>Fungi</taxon>
        <taxon>Dikarya</taxon>
        <taxon>Basidiomycota</taxon>
        <taxon>Agaricomycotina</taxon>
        <taxon>Agaricomycetes</taxon>
        <taxon>Agaricomycetidae</taxon>
        <taxon>Agaricales</taxon>
        <taxon>Marasmiineae</taxon>
        <taxon>Omphalotaceae</taxon>
        <taxon>Lentinula</taxon>
    </lineage>
</organism>
<feature type="compositionally biased region" description="Low complexity" evidence="5">
    <location>
        <begin position="34"/>
        <end position="58"/>
    </location>
</feature>
<dbReference type="SUPFAM" id="SSF57850">
    <property type="entry name" value="RING/U-box"/>
    <property type="match status" value="1"/>
</dbReference>
<dbReference type="InterPro" id="IPR001841">
    <property type="entry name" value="Znf_RING"/>
</dbReference>
<dbReference type="Pfam" id="PF13639">
    <property type="entry name" value="zf-RING_2"/>
    <property type="match status" value="1"/>
</dbReference>
<keyword evidence="2 4" id="KW-0863">Zinc-finger</keyword>
<evidence type="ECO:0000259" key="6">
    <source>
        <dbReference type="PROSITE" id="PS50089"/>
    </source>
</evidence>
<gene>
    <name evidence="7" type="ORF">J3R30DRAFT_1107242</name>
</gene>
<evidence type="ECO:0000256" key="2">
    <source>
        <dbReference type="ARBA" id="ARBA00022771"/>
    </source>
</evidence>
<dbReference type="OrthoDB" id="8062037at2759"/>
<accession>A0A9W8ZZU0</accession>
<reference evidence="7" key="1">
    <citation type="submission" date="2022-08" db="EMBL/GenBank/DDBJ databases">
        <title>A Global Phylogenomic Analysis of the Shiitake Genus Lentinula.</title>
        <authorList>
            <consortium name="DOE Joint Genome Institute"/>
            <person name="Sierra-Patev S."/>
            <person name="Min B."/>
            <person name="Naranjo-Ortiz M."/>
            <person name="Looney B."/>
            <person name="Konkel Z."/>
            <person name="Slot J.C."/>
            <person name="Sakamoto Y."/>
            <person name="Steenwyk J.L."/>
            <person name="Rokas A."/>
            <person name="Carro J."/>
            <person name="Camarero S."/>
            <person name="Ferreira P."/>
            <person name="Molpeceres G."/>
            <person name="Ruiz-Duenas F.J."/>
            <person name="Serrano A."/>
            <person name="Henrissat B."/>
            <person name="Drula E."/>
            <person name="Hughes K.W."/>
            <person name="Mata J.L."/>
            <person name="Ishikawa N.K."/>
            <person name="Vargas-Isla R."/>
            <person name="Ushijima S."/>
            <person name="Smith C.A."/>
            <person name="Ahrendt S."/>
            <person name="Andreopoulos W."/>
            <person name="He G."/>
            <person name="Labutti K."/>
            <person name="Lipzen A."/>
            <person name="Ng V."/>
            <person name="Riley R."/>
            <person name="Sandor L."/>
            <person name="Barry K."/>
            <person name="Martinez A.T."/>
            <person name="Xiao Y."/>
            <person name="Gibbons J.G."/>
            <person name="Terashima K."/>
            <person name="Grigoriev I.V."/>
            <person name="Hibbett D.S."/>
        </authorList>
    </citation>
    <scope>NUCLEOTIDE SEQUENCE</scope>
    <source>
        <strain evidence="7">JLM2183</strain>
    </source>
</reference>
<dbReference type="Proteomes" id="UP001150266">
    <property type="component" value="Unassembled WGS sequence"/>
</dbReference>
<dbReference type="PANTHER" id="PTHR22763">
    <property type="entry name" value="RING ZINC FINGER PROTEIN"/>
    <property type="match status" value="1"/>
</dbReference>
<evidence type="ECO:0000313" key="8">
    <source>
        <dbReference type="Proteomes" id="UP001150266"/>
    </source>
</evidence>
<keyword evidence="3" id="KW-0862">Zinc</keyword>
<evidence type="ECO:0000256" key="4">
    <source>
        <dbReference type="PROSITE-ProRule" id="PRU00175"/>
    </source>
</evidence>